<keyword evidence="3" id="KW-1003">Cell membrane</keyword>
<feature type="transmembrane region" description="Helical" evidence="8">
    <location>
        <begin position="258"/>
        <end position="280"/>
    </location>
</feature>
<reference evidence="10 11" key="1">
    <citation type="submission" date="2023-07" db="EMBL/GenBank/DDBJ databases">
        <title>Comparative genomics of wheat-associated soil bacteria to identify genetic determinants of phenazine resistance.</title>
        <authorList>
            <person name="Mouncey N."/>
        </authorList>
    </citation>
    <scope>NUCLEOTIDE SEQUENCE [LARGE SCALE GENOMIC DNA]</scope>
    <source>
        <strain evidence="10 11">V2I4</strain>
    </source>
</reference>
<feature type="domain" description="Membrane transport protein MMPL" evidence="9">
    <location>
        <begin position="504"/>
        <end position="732"/>
    </location>
</feature>
<keyword evidence="5 8" id="KW-1133">Transmembrane helix</keyword>
<feature type="transmembrane region" description="Helical" evidence="8">
    <location>
        <begin position="308"/>
        <end position="329"/>
    </location>
</feature>
<keyword evidence="6 8" id="KW-0472">Membrane</keyword>
<comment type="caution">
    <text evidence="10">The sequence shown here is derived from an EMBL/GenBank/DDBJ whole genome shotgun (WGS) entry which is preliminary data.</text>
</comment>
<dbReference type="Gene3D" id="1.20.1640.10">
    <property type="entry name" value="Multidrug efflux transporter AcrB transmembrane domain"/>
    <property type="match status" value="2"/>
</dbReference>
<evidence type="ECO:0000313" key="11">
    <source>
        <dbReference type="Proteomes" id="UP001230328"/>
    </source>
</evidence>
<dbReference type="RefSeq" id="WP_307526404.1">
    <property type="nucleotide sequence ID" value="NZ_JAUSZI010000002.1"/>
</dbReference>
<feature type="transmembrane region" description="Helical" evidence="8">
    <location>
        <begin position="549"/>
        <end position="568"/>
    </location>
</feature>
<feature type="region of interest" description="Disordered" evidence="7">
    <location>
        <begin position="1"/>
        <end position="32"/>
    </location>
</feature>
<feature type="transmembrane region" description="Helical" evidence="8">
    <location>
        <begin position="335"/>
        <end position="359"/>
    </location>
</feature>
<evidence type="ECO:0000313" key="10">
    <source>
        <dbReference type="EMBL" id="MDQ1030663.1"/>
    </source>
</evidence>
<evidence type="ECO:0000256" key="2">
    <source>
        <dbReference type="ARBA" id="ARBA00010157"/>
    </source>
</evidence>
<evidence type="ECO:0000259" key="9">
    <source>
        <dbReference type="Pfam" id="PF03176"/>
    </source>
</evidence>
<dbReference type="SUPFAM" id="SSF82866">
    <property type="entry name" value="Multidrug efflux transporter AcrB transmembrane domain"/>
    <property type="match status" value="2"/>
</dbReference>
<dbReference type="EMBL" id="JAUSZI010000002">
    <property type="protein sequence ID" value="MDQ1030663.1"/>
    <property type="molecule type" value="Genomic_DNA"/>
</dbReference>
<evidence type="ECO:0000256" key="8">
    <source>
        <dbReference type="SAM" id="Phobius"/>
    </source>
</evidence>
<feature type="transmembrane region" description="Helical" evidence="8">
    <location>
        <begin position="687"/>
        <end position="709"/>
    </location>
</feature>
<evidence type="ECO:0000256" key="7">
    <source>
        <dbReference type="SAM" id="MobiDB-lite"/>
    </source>
</evidence>
<dbReference type="Pfam" id="PF03176">
    <property type="entry name" value="MMPL"/>
    <property type="match status" value="2"/>
</dbReference>
<protein>
    <submittedName>
        <fullName evidence="10">RND superfamily putative drug exporter</fullName>
    </submittedName>
</protein>
<gene>
    <name evidence="10" type="ORF">QF035_008245</name>
</gene>
<organism evidence="10 11">
    <name type="scientific">Streptomyces umbrinus</name>
    <dbReference type="NCBI Taxonomy" id="67370"/>
    <lineage>
        <taxon>Bacteria</taxon>
        <taxon>Bacillati</taxon>
        <taxon>Actinomycetota</taxon>
        <taxon>Actinomycetes</taxon>
        <taxon>Kitasatosporales</taxon>
        <taxon>Streptomycetaceae</taxon>
        <taxon>Streptomyces</taxon>
        <taxon>Streptomyces phaeochromogenes group</taxon>
    </lineage>
</organism>
<name>A0ABU0T4D4_9ACTN</name>
<feature type="region of interest" description="Disordered" evidence="7">
    <location>
        <begin position="741"/>
        <end position="760"/>
    </location>
</feature>
<feature type="domain" description="Membrane transport protein MMPL" evidence="9">
    <location>
        <begin position="72"/>
        <end position="391"/>
    </location>
</feature>
<feature type="transmembrane region" description="Helical" evidence="8">
    <location>
        <begin position="616"/>
        <end position="640"/>
    </location>
</feature>
<dbReference type="PANTHER" id="PTHR33406">
    <property type="entry name" value="MEMBRANE PROTEIN MJ1562-RELATED"/>
    <property type="match status" value="1"/>
</dbReference>
<dbReference type="InterPro" id="IPR050545">
    <property type="entry name" value="Mycobact_MmpL"/>
</dbReference>
<feature type="transmembrane region" description="Helical" evidence="8">
    <location>
        <begin position="392"/>
        <end position="410"/>
    </location>
</feature>
<feature type="transmembrane region" description="Helical" evidence="8">
    <location>
        <begin position="216"/>
        <end position="238"/>
    </location>
</feature>
<feature type="transmembrane region" description="Helical" evidence="8">
    <location>
        <begin position="661"/>
        <end position="681"/>
    </location>
</feature>
<dbReference type="InterPro" id="IPR004869">
    <property type="entry name" value="MMPL_dom"/>
</dbReference>
<feature type="compositionally biased region" description="Basic and acidic residues" evidence="7">
    <location>
        <begin position="750"/>
        <end position="760"/>
    </location>
</feature>
<feature type="transmembrane region" description="Helical" evidence="8">
    <location>
        <begin position="41"/>
        <end position="61"/>
    </location>
</feature>
<sequence length="760" mass="79604">MTPQTSPASQTSPSSPTSSSPQSAAGPRGRVARAVTTRPRLLLLLILLLTAGAVVVGGGVAEHMSSGGSQIPGSESSYATAELERRWPASQPNLLLLVSPRDGSRDVDDPAVASAARDLARQLADEKTVLGVVSYWQTEDAALRARDGGEALITARVKGDEDAVDDALEALEPRYRGARGAVDVRLGGPAAVRHASQEVIADDLVRAEVIALPVTLVLLVVVFGSAVAAALPLLVGIVSVLGTNAVLRVITEFTDVSVYAQNLTTALGLGLAIDYALFLVRRHREELAAGRDPRDAVAVTLRTAGRTVLYSALTVAVCLASMLVFEQYFLRSLAYAGIAVVLISAAASLVALPAALVLLGHRVNALRLPVGRRGGNPGAGWARLARLVMRRAPLFAVGTVAVLLALGLPFKDVRFGTADDRQLPSSTEARSVQQQLRDEFPGSPGSALAVLVEGKPGAKALAQFSGEVSRLPYVVQVAGPAGRFVDGKRVDDAPPAVGHVSVLHSAESASPQSVSLVKKIRAVPASFETSVTGPAAVLADTQHGTAERLPWALAVIAVTTLVLVFLLTGSVLLPLLTVLVNGLSLTAMFGAVVWVFQDGHLSGALGFTPTGDIETALPVLMFCVAFGLSMDYGVFLVSRIKEEYEIGGDHREAVVLGIRRTGGLITAAALILAVVMVAIGTSRVTNIKMLGLGVGLAVLMDAMVVRALLVPAVLRLTGRATWWAPAPLRRLQRRAGLEEEARTTYPDIPTRTERPVSGRT</sequence>
<keyword evidence="11" id="KW-1185">Reference proteome</keyword>
<dbReference type="Proteomes" id="UP001230328">
    <property type="component" value="Unassembled WGS sequence"/>
</dbReference>
<evidence type="ECO:0000256" key="5">
    <source>
        <dbReference type="ARBA" id="ARBA00022989"/>
    </source>
</evidence>
<feature type="transmembrane region" description="Helical" evidence="8">
    <location>
        <begin position="575"/>
        <end position="596"/>
    </location>
</feature>
<proteinExistence type="inferred from homology"/>
<keyword evidence="4 8" id="KW-0812">Transmembrane</keyword>
<comment type="subcellular location">
    <subcellularLocation>
        <location evidence="1">Cell membrane</location>
        <topology evidence="1">Multi-pass membrane protein</topology>
    </subcellularLocation>
</comment>
<evidence type="ECO:0000256" key="1">
    <source>
        <dbReference type="ARBA" id="ARBA00004651"/>
    </source>
</evidence>
<evidence type="ECO:0000256" key="4">
    <source>
        <dbReference type="ARBA" id="ARBA00022692"/>
    </source>
</evidence>
<comment type="similarity">
    <text evidence="2">Belongs to the resistance-nodulation-cell division (RND) (TC 2.A.6) family. MmpL subfamily.</text>
</comment>
<evidence type="ECO:0000256" key="6">
    <source>
        <dbReference type="ARBA" id="ARBA00023136"/>
    </source>
</evidence>
<evidence type="ECO:0000256" key="3">
    <source>
        <dbReference type="ARBA" id="ARBA00022475"/>
    </source>
</evidence>
<dbReference type="PANTHER" id="PTHR33406:SF11">
    <property type="entry name" value="MEMBRANE PROTEIN SCO6666-RELATED"/>
    <property type="match status" value="1"/>
</dbReference>
<accession>A0ABU0T4D4</accession>